<dbReference type="PANTHER" id="PTHR11439:SF455">
    <property type="entry name" value="RLK (RECEPTOR-LIKE PROTEIN KINASE) 8, PUTATIVE-RELATED"/>
    <property type="match status" value="1"/>
</dbReference>
<evidence type="ECO:0008006" key="3">
    <source>
        <dbReference type="Google" id="ProtNLM"/>
    </source>
</evidence>
<dbReference type="InterPro" id="IPR043502">
    <property type="entry name" value="DNA/RNA_pol_sf"/>
</dbReference>
<keyword evidence="2" id="KW-1185">Reference proteome</keyword>
<sequence>MAYLVYYEGNLISWKSKKQRSVARSSTKAEYRALAHATAELLWIQNLLSELHHLISSPPIIYCDNLSAVKFSGNPIHHSRMKHLALDYQFVRELVQSFALRVLHIPKAHQLADSLTKPLPITQFQRL</sequence>
<name>A0AAV2CT75_9ROSI</name>
<evidence type="ECO:0000313" key="2">
    <source>
        <dbReference type="Proteomes" id="UP001497516"/>
    </source>
</evidence>
<reference evidence="1 2" key="1">
    <citation type="submission" date="2024-04" db="EMBL/GenBank/DDBJ databases">
        <authorList>
            <person name="Fracassetti M."/>
        </authorList>
    </citation>
    <scope>NUCLEOTIDE SEQUENCE [LARGE SCALE GENOMIC DNA]</scope>
</reference>
<dbReference type="EMBL" id="OZ034814">
    <property type="protein sequence ID" value="CAL1359321.1"/>
    <property type="molecule type" value="Genomic_DNA"/>
</dbReference>
<protein>
    <recommendedName>
        <fullName evidence="3">Copia protein</fullName>
    </recommendedName>
</protein>
<evidence type="ECO:0000313" key="1">
    <source>
        <dbReference type="EMBL" id="CAL1359321.1"/>
    </source>
</evidence>
<proteinExistence type="predicted"/>
<dbReference type="PANTHER" id="PTHR11439">
    <property type="entry name" value="GAG-POL-RELATED RETROTRANSPOSON"/>
    <property type="match status" value="1"/>
</dbReference>
<dbReference type="SUPFAM" id="SSF56672">
    <property type="entry name" value="DNA/RNA polymerases"/>
    <property type="match status" value="1"/>
</dbReference>
<dbReference type="CDD" id="cd09272">
    <property type="entry name" value="RNase_HI_RT_Ty1"/>
    <property type="match status" value="1"/>
</dbReference>
<dbReference type="Proteomes" id="UP001497516">
    <property type="component" value="Chromosome 10"/>
</dbReference>
<gene>
    <name evidence="1" type="ORF">LTRI10_LOCUS6815</name>
</gene>
<accession>A0AAV2CT75</accession>
<dbReference type="AlphaFoldDB" id="A0AAV2CT75"/>
<organism evidence="1 2">
    <name type="scientific">Linum trigynum</name>
    <dbReference type="NCBI Taxonomy" id="586398"/>
    <lineage>
        <taxon>Eukaryota</taxon>
        <taxon>Viridiplantae</taxon>
        <taxon>Streptophyta</taxon>
        <taxon>Embryophyta</taxon>
        <taxon>Tracheophyta</taxon>
        <taxon>Spermatophyta</taxon>
        <taxon>Magnoliopsida</taxon>
        <taxon>eudicotyledons</taxon>
        <taxon>Gunneridae</taxon>
        <taxon>Pentapetalae</taxon>
        <taxon>rosids</taxon>
        <taxon>fabids</taxon>
        <taxon>Malpighiales</taxon>
        <taxon>Linaceae</taxon>
        <taxon>Linum</taxon>
    </lineage>
</organism>